<name>A0A6A5S989_9PLEO</name>
<dbReference type="GeneID" id="54348230"/>
<dbReference type="Proteomes" id="UP000800082">
    <property type="component" value="Unassembled WGS sequence"/>
</dbReference>
<gene>
    <name evidence="2" type="ORF">M421DRAFT_415085</name>
</gene>
<evidence type="ECO:0000256" key="1">
    <source>
        <dbReference type="SAM" id="MobiDB-lite"/>
    </source>
</evidence>
<dbReference type="AlphaFoldDB" id="A0A6A5S989"/>
<feature type="compositionally biased region" description="Basic and acidic residues" evidence="1">
    <location>
        <begin position="341"/>
        <end position="354"/>
    </location>
</feature>
<evidence type="ECO:0000313" key="2">
    <source>
        <dbReference type="EMBL" id="KAF1934037.1"/>
    </source>
</evidence>
<sequence>MSANAPYYQMRTSQPSTDTYSSSAAGQSDTLQDGDYGLTTMEAVERATGNQHLPAHSENAARRPGAVSQHNDVEENRNLAELLEAATTAADQDHVAMHPPATESAVPHANDQNKRKRASNIQTDAHASIEPIFEDNERSTMKRRCINTSSTDPNLRPHESDTVMCSPASKNSPSPSRNLLVDARAAGVHSAAALFRRTSTNTTRKYTRPPMSKLFMSLNISPENFIALQSLAKTYMLSPAHPDRQSCVGNRGKGDTDMVKLRLFNCVRDFLADSVGGQFFGEHVAKPGEKENSEAAAALGEKEGGSEKLVWPRDGNKIISLVTPLMRRMVTNERQRLYAIDTRKGGKKTEKESSTEAQSVPGTPAHDVHQHQQTVLDPTLQRPATRVISPSTPPPMNAHTFTVNFAPPTSNPPAFLSPTAVPPPSPTDASEPNLTNINVFLIYNPSTTRSVKIDEKRISTTRPAHLSFYNYTAFIEQVNAMVGRVELLHPSIKHAAVTSDGVGDTESLRGLAAAANALQPDKDDQHLKSSASANYTIKTIGPSGWQVIDSAQTWYHVLTERAFAMWADGVCNIIVELGATQVVRKAERASEGMSGEVQMEDA</sequence>
<dbReference type="EMBL" id="ML978956">
    <property type="protein sequence ID" value="KAF1934037.1"/>
    <property type="molecule type" value="Genomic_DNA"/>
</dbReference>
<keyword evidence="3" id="KW-1185">Reference proteome</keyword>
<evidence type="ECO:0000313" key="3">
    <source>
        <dbReference type="Proteomes" id="UP000800082"/>
    </source>
</evidence>
<accession>A0A6A5S989</accession>
<reference evidence="2" key="1">
    <citation type="journal article" date="2020" name="Stud. Mycol.">
        <title>101 Dothideomycetes genomes: a test case for predicting lifestyles and emergence of pathogens.</title>
        <authorList>
            <person name="Haridas S."/>
            <person name="Albert R."/>
            <person name="Binder M."/>
            <person name="Bloem J."/>
            <person name="Labutti K."/>
            <person name="Salamov A."/>
            <person name="Andreopoulos B."/>
            <person name="Baker S."/>
            <person name="Barry K."/>
            <person name="Bills G."/>
            <person name="Bluhm B."/>
            <person name="Cannon C."/>
            <person name="Castanera R."/>
            <person name="Culley D."/>
            <person name="Daum C."/>
            <person name="Ezra D."/>
            <person name="Gonzalez J."/>
            <person name="Henrissat B."/>
            <person name="Kuo A."/>
            <person name="Liang C."/>
            <person name="Lipzen A."/>
            <person name="Lutzoni F."/>
            <person name="Magnuson J."/>
            <person name="Mondo S."/>
            <person name="Nolan M."/>
            <person name="Ohm R."/>
            <person name="Pangilinan J."/>
            <person name="Park H.-J."/>
            <person name="Ramirez L."/>
            <person name="Alfaro M."/>
            <person name="Sun H."/>
            <person name="Tritt A."/>
            <person name="Yoshinaga Y."/>
            <person name="Zwiers L.-H."/>
            <person name="Turgeon B."/>
            <person name="Goodwin S."/>
            <person name="Spatafora J."/>
            <person name="Crous P."/>
            <person name="Grigoriev I."/>
        </authorList>
    </citation>
    <scope>NUCLEOTIDE SEQUENCE</scope>
    <source>
        <strain evidence="2">CBS 183.55</strain>
    </source>
</reference>
<organism evidence="2 3">
    <name type="scientific">Didymella exigua CBS 183.55</name>
    <dbReference type="NCBI Taxonomy" id="1150837"/>
    <lineage>
        <taxon>Eukaryota</taxon>
        <taxon>Fungi</taxon>
        <taxon>Dikarya</taxon>
        <taxon>Ascomycota</taxon>
        <taxon>Pezizomycotina</taxon>
        <taxon>Dothideomycetes</taxon>
        <taxon>Pleosporomycetidae</taxon>
        <taxon>Pleosporales</taxon>
        <taxon>Pleosporineae</taxon>
        <taxon>Didymellaceae</taxon>
        <taxon>Didymella</taxon>
    </lineage>
</organism>
<feature type="region of interest" description="Disordered" evidence="1">
    <location>
        <begin position="1"/>
        <end position="71"/>
    </location>
</feature>
<feature type="compositionally biased region" description="Polar residues" evidence="1">
    <location>
        <begin position="10"/>
        <end position="31"/>
    </location>
</feature>
<protein>
    <submittedName>
        <fullName evidence="2">Uncharacterized protein</fullName>
    </submittedName>
</protein>
<feature type="region of interest" description="Disordered" evidence="1">
    <location>
        <begin position="101"/>
        <end position="120"/>
    </location>
</feature>
<dbReference type="OrthoDB" id="5373017at2759"/>
<feature type="region of interest" description="Disordered" evidence="1">
    <location>
        <begin position="341"/>
        <end position="374"/>
    </location>
</feature>
<dbReference type="RefSeq" id="XP_033454285.1">
    <property type="nucleotide sequence ID" value="XM_033590562.1"/>
</dbReference>
<feature type="region of interest" description="Disordered" evidence="1">
    <location>
        <begin position="148"/>
        <end position="176"/>
    </location>
</feature>
<proteinExistence type="predicted"/>